<dbReference type="GO" id="GO:0009395">
    <property type="term" value="P:phospholipid catabolic process"/>
    <property type="evidence" value="ECO:0007669"/>
    <property type="project" value="InterPro"/>
</dbReference>
<evidence type="ECO:0000256" key="3">
    <source>
        <dbReference type="PROSITE-ProRule" id="PRU00555"/>
    </source>
</evidence>
<evidence type="ECO:0000313" key="6">
    <source>
        <dbReference type="Proteomes" id="UP000018468"/>
    </source>
</evidence>
<reference evidence="5" key="2">
    <citation type="submission" date="2025-08" db="UniProtKB">
        <authorList>
            <consortium name="Ensembl"/>
        </authorList>
    </citation>
    <scope>IDENTIFICATION</scope>
</reference>
<dbReference type="SUPFAM" id="SSF52151">
    <property type="entry name" value="FabD/lysophospholipase-like"/>
    <property type="match status" value="1"/>
</dbReference>
<evidence type="ECO:0000259" key="4">
    <source>
        <dbReference type="PROSITE" id="PS51210"/>
    </source>
</evidence>
<dbReference type="PANTHER" id="PTHR10728:SF39">
    <property type="entry name" value="CYTOSOLIC PHOSPHOLIPASE A2 GAMMA"/>
    <property type="match status" value="1"/>
</dbReference>
<keyword evidence="6" id="KW-1185">Reference proteome</keyword>
<evidence type="ECO:0000256" key="2">
    <source>
        <dbReference type="ARBA" id="ARBA00023098"/>
    </source>
</evidence>
<dbReference type="Gene3D" id="3.40.1090.10">
    <property type="entry name" value="Cytosolic phospholipase A2 catalytic domain"/>
    <property type="match status" value="1"/>
</dbReference>
<dbReference type="InterPro" id="IPR002642">
    <property type="entry name" value="LysoPLipase_cat_dom"/>
</dbReference>
<evidence type="ECO:0000313" key="5">
    <source>
        <dbReference type="Ensembl" id="ENSLOCP00000003499.1"/>
    </source>
</evidence>
<dbReference type="InterPro" id="IPR016035">
    <property type="entry name" value="Acyl_Trfase/lysoPLipase"/>
</dbReference>
<dbReference type="HOGENOM" id="CLU_104241_0_0_1"/>
<dbReference type="eggNOG" id="KOG1325">
    <property type="taxonomic scope" value="Eukaryota"/>
</dbReference>
<dbReference type="STRING" id="7918.ENSLOCP00000003499"/>
<sequence>WGTKHNFLYKYPEYENTLPDYLLNNEIYLEDAGFAINCGYPLVLRPDRGVQLILSFDFGIADPFETVTKAAKYCEKNNIPFPLIPPVSEEEKNCPSSCYIFPGENTPTVMHFPLFNKDSCESNEKIEELKNIYRTAKGIYSEEEVDDLLEVAKNNVRKNKDKIITEMQNAVEAER</sequence>
<reference evidence="5" key="3">
    <citation type="submission" date="2025-09" db="UniProtKB">
        <authorList>
            <consortium name="Ensembl"/>
        </authorList>
    </citation>
    <scope>IDENTIFICATION</scope>
</reference>
<keyword evidence="2 3" id="KW-0443">Lipid metabolism</keyword>
<protein>
    <recommendedName>
        <fullName evidence="4">PLA2c domain-containing protein</fullName>
    </recommendedName>
</protein>
<keyword evidence="1 3" id="KW-0378">Hydrolase</keyword>
<dbReference type="PANTHER" id="PTHR10728">
    <property type="entry name" value="CYTOSOLIC PHOSPHOLIPASE A2"/>
    <property type="match status" value="1"/>
</dbReference>
<name>W5M541_LEPOC</name>
<dbReference type="InParanoid" id="W5M541"/>
<dbReference type="PROSITE" id="PS51210">
    <property type="entry name" value="PLA2C"/>
    <property type="match status" value="1"/>
</dbReference>
<dbReference type="AlphaFoldDB" id="W5M541"/>
<dbReference type="Proteomes" id="UP000018468">
    <property type="component" value="Linkage group LG28"/>
</dbReference>
<evidence type="ECO:0000256" key="1">
    <source>
        <dbReference type="ARBA" id="ARBA00022801"/>
    </source>
</evidence>
<dbReference type="Bgee" id="ENSLOCG00000002972">
    <property type="expression patterns" value="Expressed in mesonephros"/>
</dbReference>
<dbReference type="GeneTree" id="ENSGT01030000234606"/>
<accession>W5M541</accession>
<proteinExistence type="predicted"/>
<feature type="domain" description="PLA2c" evidence="4">
    <location>
        <begin position="1"/>
        <end position="175"/>
    </location>
</feature>
<dbReference type="EMBL" id="AHAT01037343">
    <property type="status" value="NOT_ANNOTATED_CDS"/>
    <property type="molecule type" value="Genomic_DNA"/>
</dbReference>
<reference evidence="6" key="1">
    <citation type="submission" date="2011-12" db="EMBL/GenBank/DDBJ databases">
        <title>The Draft Genome of Lepisosteus oculatus.</title>
        <authorList>
            <consortium name="The Broad Institute Genome Assembly &amp; Analysis Group"/>
            <consortium name="Computational R&amp;D Group"/>
            <consortium name="and Sequencing Platform"/>
            <person name="Di Palma F."/>
            <person name="Alfoldi J."/>
            <person name="Johnson J."/>
            <person name="Berlin A."/>
            <person name="Gnerre S."/>
            <person name="Jaffe D."/>
            <person name="MacCallum I."/>
            <person name="Young S."/>
            <person name="Walker B.J."/>
            <person name="Lander E.S."/>
            <person name="Lindblad-Toh K."/>
        </authorList>
    </citation>
    <scope>NUCLEOTIDE SEQUENCE [LARGE SCALE GENOMIC DNA]</scope>
</reference>
<dbReference type="OMA" id="AGFAINC"/>
<organism evidence="5 6">
    <name type="scientific">Lepisosteus oculatus</name>
    <name type="common">Spotted gar</name>
    <dbReference type="NCBI Taxonomy" id="7918"/>
    <lineage>
        <taxon>Eukaryota</taxon>
        <taxon>Metazoa</taxon>
        <taxon>Chordata</taxon>
        <taxon>Craniata</taxon>
        <taxon>Vertebrata</taxon>
        <taxon>Euteleostomi</taxon>
        <taxon>Actinopterygii</taxon>
        <taxon>Neopterygii</taxon>
        <taxon>Holostei</taxon>
        <taxon>Semionotiformes</taxon>
        <taxon>Lepisosteidae</taxon>
        <taxon>Lepisosteus</taxon>
    </lineage>
</organism>
<dbReference type="Ensembl" id="ENSLOCT00000003506.1">
    <property type="protein sequence ID" value="ENSLOCP00000003499.1"/>
    <property type="gene ID" value="ENSLOCG00000002972.1"/>
</dbReference>
<dbReference type="GO" id="GO:0004620">
    <property type="term" value="F:phospholipase activity"/>
    <property type="evidence" value="ECO:0007669"/>
    <property type="project" value="InterPro"/>
</dbReference>
<keyword evidence="3" id="KW-0442">Lipid degradation</keyword>